<accession>A0A081CEK5</accession>
<dbReference type="Pfam" id="PF12937">
    <property type="entry name" value="F-box-like"/>
    <property type="match status" value="1"/>
</dbReference>
<name>A0A081CEK5_PSEA2</name>
<proteinExistence type="predicted"/>
<evidence type="ECO:0000259" key="2">
    <source>
        <dbReference type="PROSITE" id="PS50181"/>
    </source>
</evidence>
<dbReference type="PANTHER" id="PTHR14381">
    <property type="entry name" value="DACTYLIN"/>
    <property type="match status" value="1"/>
</dbReference>
<keyword evidence="4" id="KW-1185">Reference proteome</keyword>
<dbReference type="InterPro" id="IPR001810">
    <property type="entry name" value="F-box_dom"/>
</dbReference>
<dbReference type="RefSeq" id="XP_014656888.1">
    <property type="nucleotide sequence ID" value="XM_014801402.1"/>
</dbReference>
<dbReference type="InterPro" id="IPR036047">
    <property type="entry name" value="F-box-like_dom_sf"/>
</dbReference>
<dbReference type="Pfam" id="PF12014">
    <property type="entry name" value="Cyclin_D1_bind"/>
    <property type="match status" value="1"/>
</dbReference>
<dbReference type="UniPathway" id="UPA00143"/>
<dbReference type="GeneID" id="26304172"/>
<protein>
    <recommendedName>
        <fullName evidence="2">F-box domain-containing protein</fullName>
    </recommendedName>
</protein>
<dbReference type="EMBL" id="DF830074">
    <property type="protein sequence ID" value="GAK65101.1"/>
    <property type="molecule type" value="Genomic_DNA"/>
</dbReference>
<feature type="region of interest" description="Disordered" evidence="1">
    <location>
        <begin position="804"/>
        <end position="827"/>
    </location>
</feature>
<dbReference type="GO" id="GO:0019005">
    <property type="term" value="C:SCF ubiquitin ligase complex"/>
    <property type="evidence" value="ECO:0007669"/>
    <property type="project" value="TreeGrafter"/>
</dbReference>
<dbReference type="SUPFAM" id="SSF81383">
    <property type="entry name" value="F-box domain"/>
    <property type="match status" value="1"/>
</dbReference>
<dbReference type="GO" id="GO:0031146">
    <property type="term" value="P:SCF-dependent proteasomal ubiquitin-dependent protein catabolic process"/>
    <property type="evidence" value="ECO:0007669"/>
    <property type="project" value="TreeGrafter"/>
</dbReference>
<evidence type="ECO:0000313" key="3">
    <source>
        <dbReference type="EMBL" id="GAK65101.1"/>
    </source>
</evidence>
<feature type="compositionally biased region" description="Polar residues" evidence="1">
    <location>
        <begin position="75"/>
        <end position="89"/>
    </location>
</feature>
<dbReference type="PROSITE" id="PS50181">
    <property type="entry name" value="FBOX"/>
    <property type="match status" value="1"/>
</dbReference>
<dbReference type="AlphaFoldDB" id="A0A081CEK5"/>
<dbReference type="PANTHER" id="PTHR14381:SF1">
    <property type="entry name" value="F-BOX_WD REPEAT-CONTAINING PROTEIN 4"/>
    <property type="match status" value="1"/>
</dbReference>
<sequence>MAKGASAWLSFVRLASRPPTEPHSRLPRHPIATATTPAASWQVDCRETTRKPVQAKGSHGADAASANHHLKPAGASSSPAWTDQRQPVSTMERGWQTERASPPHGTPTGPSAIEQLPNEVLIDIFGYLDAAALAHVASTCSLIRQVALHDVLWRPFVARAIHTLSPPVRGPAIHPLESTLPLWHPDYGMQADTIHPPSWPIAAEFVRQPAGTNGTDDTDDQAQLDLSLFKGAASLHEVYVRFIRPTESLLGWWASDLPSYGMVVRIVLDMHFTYTDYHADGHKAAARSEAIQTDAETPRGPPRRQSPSIVCQRIYPTNRLQGLDSDMARWSDVVGFPMPSSSSVIGQGTILRRSLTQIRTDLCEPGIRTEDLWHYSWDDARLGPAPPTHPASIQSQASAEKPDAAICDVRAHISSESWLRSVDPRGASRALHRARLGGQLHDSDDELLFEDEAEEIDRVLQHAAGDDALFRFAFERQEDYDPAHINLRRRLVGPIERTVVGAMDYRSYRLSDAVATRSADSNEGMVRVRLAPCQPYWDVQMRNAVFLAANSRPPPPISFPPPALLPAIRAVEWSTLADVQIGMSGIWERMDPQRRWLIQGERLAIDSITMAPPPPYRPGPTDDYAFDELPRFFPIQNPDRISALVPCALRKPTMDHEVAVPVSLSSFGADAARTPASAPDDVEYDHVAPGPSHDPAHADFDWSLMEGLYSMTYGPHGVELLYIRARTLGAHDFEHDPALPEWPSEPLLSSDDMYEQTRISRAAALPGARVLEAVKVLGDPNIPRGQITWRAFIDDPGRSAVPWRPPPKGFRKHTPWPLRPPQGAEERSPGLVLPAHGRVAGEGFVGPGWATALACVSSVDEIQIWWQPMYKISVAKRLVAM</sequence>
<dbReference type="Gene3D" id="1.20.1280.50">
    <property type="match status" value="1"/>
</dbReference>
<feature type="region of interest" description="Disordered" evidence="1">
    <location>
        <begin position="17"/>
        <end position="110"/>
    </location>
</feature>
<feature type="region of interest" description="Disordered" evidence="1">
    <location>
        <begin position="288"/>
        <end position="307"/>
    </location>
</feature>
<dbReference type="Proteomes" id="UP000053758">
    <property type="component" value="Unassembled WGS sequence"/>
</dbReference>
<dbReference type="InterPro" id="IPR052301">
    <property type="entry name" value="SCF_F-box/WD-repeat"/>
</dbReference>
<evidence type="ECO:0000313" key="4">
    <source>
        <dbReference type="Proteomes" id="UP000053758"/>
    </source>
</evidence>
<reference evidence="3" key="1">
    <citation type="submission" date="2014-07" db="EMBL/GenBank/DDBJ databases">
        <title>Draft genome sequence of the yeast Pseudozyma antarctica JCM 10317 known as a producer of lipase B which used in a wide range of industrial applications.</title>
        <authorList>
            <person name="Morita T."/>
            <person name="Saika A."/>
            <person name="Koike H."/>
        </authorList>
    </citation>
    <scope>NUCLEOTIDE SEQUENCE</scope>
    <source>
        <strain evidence="3">JCM 10317</strain>
    </source>
</reference>
<gene>
    <name evidence="3" type="ORF">PAN0_007d3318</name>
</gene>
<evidence type="ECO:0000256" key="1">
    <source>
        <dbReference type="SAM" id="MobiDB-lite"/>
    </source>
</evidence>
<dbReference type="HOGENOM" id="CLU_326766_0_0_1"/>
<organism evidence="3">
    <name type="scientific">Pseudozyma antarctica</name>
    <name type="common">Yeast</name>
    <name type="synonym">Candida antarctica</name>
    <dbReference type="NCBI Taxonomy" id="84753"/>
    <lineage>
        <taxon>Eukaryota</taxon>
        <taxon>Fungi</taxon>
        <taxon>Dikarya</taxon>
        <taxon>Basidiomycota</taxon>
        <taxon>Ustilaginomycotina</taxon>
        <taxon>Ustilaginomycetes</taxon>
        <taxon>Ustilaginales</taxon>
        <taxon>Ustilaginaceae</taxon>
        <taxon>Moesziomyces</taxon>
    </lineage>
</organism>
<dbReference type="GO" id="GO:0016567">
    <property type="term" value="P:protein ubiquitination"/>
    <property type="evidence" value="ECO:0007669"/>
    <property type="project" value="UniProtKB-UniPathway"/>
</dbReference>
<feature type="domain" description="F-box" evidence="2">
    <location>
        <begin position="110"/>
        <end position="156"/>
    </location>
</feature>